<dbReference type="Proteomes" id="UP000683360">
    <property type="component" value="Unassembled WGS sequence"/>
</dbReference>
<evidence type="ECO:0000256" key="1">
    <source>
        <dbReference type="ARBA" id="ARBA00022722"/>
    </source>
</evidence>
<dbReference type="PANTHER" id="PTHR11046">
    <property type="entry name" value="OLIGORIBONUCLEASE, MITOCHONDRIAL"/>
    <property type="match status" value="1"/>
</dbReference>
<dbReference type="InterPro" id="IPR022894">
    <property type="entry name" value="Oligoribonuclease"/>
</dbReference>
<dbReference type="PANTHER" id="PTHR11046:SF29">
    <property type="match status" value="1"/>
</dbReference>
<keyword evidence="1" id="KW-0540">Nuclease</keyword>
<protein>
    <submittedName>
        <fullName evidence="3">Uncharacterized protein</fullName>
    </submittedName>
</protein>
<comment type="caution">
    <text evidence="3">The sequence shown here is derived from an EMBL/GenBank/DDBJ whole genome shotgun (WGS) entry which is preliminary data.</text>
</comment>
<evidence type="ECO:0000313" key="4">
    <source>
        <dbReference type="Proteomes" id="UP000683360"/>
    </source>
</evidence>
<reference evidence="3" key="1">
    <citation type="submission" date="2021-03" db="EMBL/GenBank/DDBJ databases">
        <authorList>
            <person name="Bekaert M."/>
        </authorList>
    </citation>
    <scope>NUCLEOTIDE SEQUENCE</scope>
</reference>
<dbReference type="EMBL" id="CAJPWZ010003157">
    <property type="protein sequence ID" value="CAG2253618.1"/>
    <property type="molecule type" value="Genomic_DNA"/>
</dbReference>
<proteinExistence type="predicted"/>
<feature type="coiled-coil region" evidence="2">
    <location>
        <begin position="118"/>
        <end position="145"/>
    </location>
</feature>
<dbReference type="OrthoDB" id="10070324at2759"/>
<keyword evidence="2" id="KW-0175">Coiled coil</keyword>
<organism evidence="3 4">
    <name type="scientific">Mytilus edulis</name>
    <name type="common">Blue mussel</name>
    <dbReference type="NCBI Taxonomy" id="6550"/>
    <lineage>
        <taxon>Eukaryota</taxon>
        <taxon>Metazoa</taxon>
        <taxon>Spiralia</taxon>
        <taxon>Lophotrochozoa</taxon>
        <taxon>Mollusca</taxon>
        <taxon>Bivalvia</taxon>
        <taxon>Autobranchia</taxon>
        <taxon>Pteriomorphia</taxon>
        <taxon>Mytilida</taxon>
        <taxon>Mytiloidea</taxon>
        <taxon>Mytilidae</taxon>
        <taxon>Mytilinae</taxon>
        <taxon>Mytilus</taxon>
    </lineage>
</organism>
<dbReference type="GO" id="GO:0000175">
    <property type="term" value="F:3'-5'-RNA exonuclease activity"/>
    <property type="evidence" value="ECO:0007669"/>
    <property type="project" value="InterPro"/>
</dbReference>
<accession>A0A8S3VJ33</accession>
<evidence type="ECO:0000313" key="3">
    <source>
        <dbReference type="EMBL" id="CAG2253618.1"/>
    </source>
</evidence>
<keyword evidence="1" id="KW-0378">Hydrolase</keyword>
<evidence type="ECO:0000256" key="2">
    <source>
        <dbReference type="SAM" id="Coils"/>
    </source>
</evidence>
<keyword evidence="4" id="KW-1185">Reference proteome</keyword>
<name>A0A8S3VJ33_MYTED</name>
<dbReference type="AlphaFoldDB" id="A0A8S3VJ33"/>
<gene>
    <name evidence="3" type="ORF">MEDL_65144</name>
</gene>
<sequence length="201" mass="23595">MFWFIGDCFPGGKFSVDSAENFENLKNISRNVSTTKIISERDFAHLDRLTREKPNANTIAVEGMILFTNNKTLQWLYSLNPDKKTEVFKIARGNAPKMIKNYRKQKIVIEENHIKILNKRKEENLRLQQNKMDELNKIRADIEKIGGEWKCQKEIDDNLNNIAKSKKIEAVKAQIKFQRLILKEKKTLTKQYSNFQFKEGN</sequence>